<protein>
    <submittedName>
        <fullName evidence="1">Uncharacterized protein</fullName>
    </submittedName>
</protein>
<proteinExistence type="predicted"/>
<dbReference type="AlphaFoldDB" id="A0A0U1NYE3"/>
<keyword evidence="2" id="KW-1185">Reference proteome</keyword>
<evidence type="ECO:0000313" key="2">
    <source>
        <dbReference type="Proteomes" id="UP000199087"/>
    </source>
</evidence>
<reference evidence="2" key="1">
    <citation type="submission" date="2015-05" db="EMBL/GenBank/DDBJ databases">
        <authorList>
            <person name="Urmite Genomes"/>
        </authorList>
    </citation>
    <scope>NUCLEOTIDE SEQUENCE [LARGE SCALE GENOMIC DNA]</scope>
    <source>
        <strain evidence="2">LF1</strain>
    </source>
</reference>
<gene>
    <name evidence="1" type="ORF">BN000_02971</name>
</gene>
<evidence type="ECO:0000313" key="1">
    <source>
        <dbReference type="EMBL" id="CRK83016.1"/>
    </source>
</evidence>
<sequence length="42" mass="5231">MIEEYMRKYGLEDLSFYDLESMYGEDSIIFDEYLKEELMDYL</sequence>
<accession>A0A0U1NYE3</accession>
<name>A0A0U1NYE3_9BACI</name>
<dbReference type="RefSeq" id="WP_281177016.1">
    <property type="nucleotide sequence ID" value="NZ_CVRB01000003.1"/>
</dbReference>
<organism evidence="1 2">
    <name type="scientific">Neobacillus massiliamazoniensis</name>
    <dbReference type="NCBI Taxonomy" id="1499688"/>
    <lineage>
        <taxon>Bacteria</taxon>
        <taxon>Bacillati</taxon>
        <taxon>Bacillota</taxon>
        <taxon>Bacilli</taxon>
        <taxon>Bacillales</taxon>
        <taxon>Bacillaceae</taxon>
        <taxon>Neobacillus</taxon>
    </lineage>
</organism>
<dbReference type="Proteomes" id="UP000199087">
    <property type="component" value="Unassembled WGS sequence"/>
</dbReference>
<dbReference type="EMBL" id="CVRB01000003">
    <property type="protein sequence ID" value="CRK83016.1"/>
    <property type="molecule type" value="Genomic_DNA"/>
</dbReference>